<protein>
    <submittedName>
        <fullName evidence="2">Uncharacterized protein</fullName>
    </submittedName>
</protein>
<feature type="transmembrane region" description="Helical" evidence="1">
    <location>
        <begin position="9"/>
        <end position="30"/>
    </location>
</feature>
<sequence>MGVSGGDMAIYAFNILFGILQIIIVSILIWKKENTFFRVIIFIILFQIIEITIMTIWGYRISTFLKSY</sequence>
<keyword evidence="1" id="KW-0812">Transmembrane</keyword>
<dbReference type="EMBL" id="BMFQ01000002">
    <property type="protein sequence ID" value="GGG44722.1"/>
    <property type="molecule type" value="Genomic_DNA"/>
</dbReference>
<dbReference type="Proteomes" id="UP000625976">
    <property type="component" value="Unassembled WGS sequence"/>
</dbReference>
<accession>A0A917LMM1</accession>
<evidence type="ECO:0000313" key="2">
    <source>
        <dbReference type="EMBL" id="GGG44722.1"/>
    </source>
</evidence>
<gene>
    <name evidence="2" type="ORF">GCM10010976_15410</name>
</gene>
<reference evidence="2" key="2">
    <citation type="submission" date="2020-09" db="EMBL/GenBank/DDBJ databases">
        <authorList>
            <person name="Sun Q."/>
            <person name="Zhou Y."/>
        </authorList>
    </citation>
    <scope>NUCLEOTIDE SEQUENCE</scope>
    <source>
        <strain evidence="2">CGMCC 1.12751</strain>
    </source>
</reference>
<feature type="transmembrane region" description="Helical" evidence="1">
    <location>
        <begin position="36"/>
        <end position="59"/>
    </location>
</feature>
<reference evidence="2" key="1">
    <citation type="journal article" date="2014" name="Int. J. Syst. Evol. Microbiol.">
        <title>Complete genome sequence of Corynebacterium casei LMG S-19264T (=DSM 44701T), isolated from a smear-ripened cheese.</title>
        <authorList>
            <consortium name="US DOE Joint Genome Institute (JGI-PGF)"/>
            <person name="Walter F."/>
            <person name="Albersmeier A."/>
            <person name="Kalinowski J."/>
            <person name="Ruckert C."/>
        </authorList>
    </citation>
    <scope>NUCLEOTIDE SEQUENCE</scope>
    <source>
        <strain evidence="2">CGMCC 1.12751</strain>
    </source>
</reference>
<keyword evidence="1" id="KW-1133">Transmembrane helix</keyword>
<name>A0A917LMM1_9FLAO</name>
<organism evidence="2 3">
    <name type="scientific">Bizionia arctica</name>
    <dbReference type="NCBI Taxonomy" id="1495645"/>
    <lineage>
        <taxon>Bacteria</taxon>
        <taxon>Pseudomonadati</taxon>
        <taxon>Bacteroidota</taxon>
        <taxon>Flavobacteriia</taxon>
        <taxon>Flavobacteriales</taxon>
        <taxon>Flavobacteriaceae</taxon>
        <taxon>Bizionia</taxon>
    </lineage>
</organism>
<proteinExistence type="predicted"/>
<evidence type="ECO:0000313" key="3">
    <source>
        <dbReference type="Proteomes" id="UP000625976"/>
    </source>
</evidence>
<keyword evidence="1" id="KW-0472">Membrane</keyword>
<evidence type="ECO:0000256" key="1">
    <source>
        <dbReference type="SAM" id="Phobius"/>
    </source>
</evidence>
<comment type="caution">
    <text evidence="2">The sequence shown here is derived from an EMBL/GenBank/DDBJ whole genome shotgun (WGS) entry which is preliminary data.</text>
</comment>
<keyword evidence="3" id="KW-1185">Reference proteome</keyword>
<dbReference type="AlphaFoldDB" id="A0A917LMM1"/>